<dbReference type="AlphaFoldDB" id="A0A5B7F0F0"/>
<name>A0A5B7F0F0_PORTR</name>
<protein>
    <submittedName>
        <fullName evidence="2">Uncharacterized protein</fullName>
    </submittedName>
</protein>
<feature type="region of interest" description="Disordered" evidence="1">
    <location>
        <begin position="145"/>
        <end position="164"/>
    </location>
</feature>
<gene>
    <name evidence="2" type="ORF">E2C01_032312</name>
</gene>
<reference evidence="2 3" key="1">
    <citation type="submission" date="2019-05" db="EMBL/GenBank/DDBJ databases">
        <title>Another draft genome of Portunus trituberculatus and its Hox gene families provides insights of decapod evolution.</title>
        <authorList>
            <person name="Jeong J.-H."/>
            <person name="Song I."/>
            <person name="Kim S."/>
            <person name="Choi T."/>
            <person name="Kim D."/>
            <person name="Ryu S."/>
            <person name="Kim W."/>
        </authorList>
    </citation>
    <scope>NUCLEOTIDE SEQUENCE [LARGE SCALE GENOMIC DNA]</scope>
    <source>
        <tissue evidence="2">Muscle</tissue>
    </source>
</reference>
<comment type="caution">
    <text evidence="2">The sequence shown here is derived from an EMBL/GenBank/DDBJ whole genome shotgun (WGS) entry which is preliminary data.</text>
</comment>
<evidence type="ECO:0000313" key="2">
    <source>
        <dbReference type="EMBL" id="MPC38796.1"/>
    </source>
</evidence>
<accession>A0A5B7F0F0</accession>
<dbReference type="EMBL" id="VSRR010004175">
    <property type="protein sequence ID" value="MPC38796.1"/>
    <property type="molecule type" value="Genomic_DNA"/>
</dbReference>
<evidence type="ECO:0000313" key="3">
    <source>
        <dbReference type="Proteomes" id="UP000324222"/>
    </source>
</evidence>
<proteinExistence type="predicted"/>
<organism evidence="2 3">
    <name type="scientific">Portunus trituberculatus</name>
    <name type="common">Swimming crab</name>
    <name type="synonym">Neptunus trituberculatus</name>
    <dbReference type="NCBI Taxonomy" id="210409"/>
    <lineage>
        <taxon>Eukaryota</taxon>
        <taxon>Metazoa</taxon>
        <taxon>Ecdysozoa</taxon>
        <taxon>Arthropoda</taxon>
        <taxon>Crustacea</taxon>
        <taxon>Multicrustacea</taxon>
        <taxon>Malacostraca</taxon>
        <taxon>Eumalacostraca</taxon>
        <taxon>Eucarida</taxon>
        <taxon>Decapoda</taxon>
        <taxon>Pleocyemata</taxon>
        <taxon>Brachyura</taxon>
        <taxon>Eubrachyura</taxon>
        <taxon>Portunoidea</taxon>
        <taxon>Portunidae</taxon>
        <taxon>Portuninae</taxon>
        <taxon>Portunus</taxon>
    </lineage>
</organism>
<feature type="compositionally biased region" description="Polar residues" evidence="1">
    <location>
        <begin position="145"/>
        <end position="158"/>
    </location>
</feature>
<dbReference type="Proteomes" id="UP000324222">
    <property type="component" value="Unassembled WGS sequence"/>
</dbReference>
<sequence>MTTLQCPQHIPENVRQEHALRVTPSSSSFSVRSTLSSPAIPCTPYRTIPTPLSHTYHIHTTFTHTSLVSSGMVNKAISSRRPVSGATQPMLLGAAPPCMGFPIPSTVQDRYRLSAAPLSTSVSGSEWHPARLSIVQAAWRAPGQLVSQSVGPQPTDATADQPAC</sequence>
<keyword evidence="3" id="KW-1185">Reference proteome</keyword>
<evidence type="ECO:0000256" key="1">
    <source>
        <dbReference type="SAM" id="MobiDB-lite"/>
    </source>
</evidence>